<evidence type="ECO:0000313" key="1">
    <source>
        <dbReference type="EMBL" id="CAB4831425.1"/>
    </source>
</evidence>
<dbReference type="EMBL" id="CAFABK010000038">
    <property type="protein sequence ID" value="CAB4831425.1"/>
    <property type="molecule type" value="Genomic_DNA"/>
</dbReference>
<protein>
    <submittedName>
        <fullName evidence="1">Unannotated protein</fullName>
    </submittedName>
</protein>
<organism evidence="1">
    <name type="scientific">freshwater metagenome</name>
    <dbReference type="NCBI Taxonomy" id="449393"/>
    <lineage>
        <taxon>unclassified sequences</taxon>
        <taxon>metagenomes</taxon>
        <taxon>ecological metagenomes</taxon>
    </lineage>
</organism>
<dbReference type="AlphaFoldDB" id="A0A6J7AEW5"/>
<reference evidence="1" key="1">
    <citation type="submission" date="2020-05" db="EMBL/GenBank/DDBJ databases">
        <authorList>
            <person name="Chiriac C."/>
            <person name="Salcher M."/>
            <person name="Ghai R."/>
            <person name="Kavagutti S V."/>
        </authorList>
    </citation>
    <scope>NUCLEOTIDE SEQUENCE</scope>
</reference>
<name>A0A6J7AEW5_9ZZZZ</name>
<proteinExistence type="predicted"/>
<sequence>MLVYRDAAAIVNNPHPSIGQQSDRDGGGVASQGFIYRVIDDLIDQVMEAALTGGADVHAWPLTDGVKALQDGDRAGVIGHGGRASLLRTNTGLAKKLLAGFKKFWVGR</sequence>
<accession>A0A6J7AEW5</accession>
<gene>
    <name evidence="1" type="ORF">UFOPK3204_00974</name>
</gene>